<evidence type="ECO:0000256" key="8">
    <source>
        <dbReference type="ARBA" id="ARBA00023242"/>
    </source>
</evidence>
<comment type="similarity">
    <text evidence="4">Belongs to the ELP5 family.</text>
</comment>
<dbReference type="PANTHER" id="PTHR15641">
    <property type="entry name" value="ELONGATOR COMPLEX PROTEIN 5"/>
    <property type="match status" value="1"/>
</dbReference>
<dbReference type="Proteomes" id="UP000030653">
    <property type="component" value="Unassembled WGS sequence"/>
</dbReference>
<evidence type="ECO:0000256" key="1">
    <source>
        <dbReference type="ARBA" id="ARBA00004123"/>
    </source>
</evidence>
<dbReference type="OrthoDB" id="166907at2759"/>
<dbReference type="GO" id="GO:0005829">
    <property type="term" value="C:cytosol"/>
    <property type="evidence" value="ECO:0007669"/>
    <property type="project" value="TreeGrafter"/>
</dbReference>
<keyword evidence="7" id="KW-0819">tRNA processing</keyword>
<dbReference type="AlphaFoldDB" id="M5G6W5"/>
<feature type="compositionally biased region" description="Acidic residues" evidence="9">
    <location>
        <begin position="181"/>
        <end position="199"/>
    </location>
</feature>
<evidence type="ECO:0000256" key="6">
    <source>
        <dbReference type="ARBA" id="ARBA00022490"/>
    </source>
</evidence>
<dbReference type="Pfam" id="PF10483">
    <property type="entry name" value="Elong_Iki1"/>
    <property type="match status" value="1"/>
</dbReference>
<comment type="subcellular location">
    <subcellularLocation>
        <location evidence="2">Cytoplasm</location>
    </subcellularLocation>
    <subcellularLocation>
        <location evidence="1">Nucleus</location>
    </subcellularLocation>
</comment>
<dbReference type="RefSeq" id="XP_040631343.1">
    <property type="nucleotide sequence ID" value="XM_040777177.1"/>
</dbReference>
<evidence type="ECO:0000256" key="5">
    <source>
        <dbReference type="ARBA" id="ARBA00020264"/>
    </source>
</evidence>
<evidence type="ECO:0000256" key="7">
    <source>
        <dbReference type="ARBA" id="ARBA00022694"/>
    </source>
</evidence>
<feature type="region of interest" description="Disordered" evidence="9">
    <location>
        <begin position="156"/>
        <end position="199"/>
    </location>
</feature>
<comment type="pathway">
    <text evidence="3">tRNA modification; 5-methoxycarbonylmethyl-2-thiouridine-tRNA biosynthesis.</text>
</comment>
<reference evidence="10 11" key="1">
    <citation type="journal article" date="2012" name="Science">
        <title>The Paleozoic origin of enzymatic lignin decomposition reconstructed from 31 fungal genomes.</title>
        <authorList>
            <person name="Floudas D."/>
            <person name="Binder M."/>
            <person name="Riley R."/>
            <person name="Barry K."/>
            <person name="Blanchette R.A."/>
            <person name="Henrissat B."/>
            <person name="Martinez A.T."/>
            <person name="Otillar R."/>
            <person name="Spatafora J.W."/>
            <person name="Yadav J.S."/>
            <person name="Aerts A."/>
            <person name="Benoit I."/>
            <person name="Boyd A."/>
            <person name="Carlson A."/>
            <person name="Copeland A."/>
            <person name="Coutinho P.M."/>
            <person name="de Vries R.P."/>
            <person name="Ferreira P."/>
            <person name="Findley K."/>
            <person name="Foster B."/>
            <person name="Gaskell J."/>
            <person name="Glotzer D."/>
            <person name="Gorecki P."/>
            <person name="Heitman J."/>
            <person name="Hesse C."/>
            <person name="Hori C."/>
            <person name="Igarashi K."/>
            <person name="Jurgens J.A."/>
            <person name="Kallen N."/>
            <person name="Kersten P."/>
            <person name="Kohler A."/>
            <person name="Kuees U."/>
            <person name="Kumar T.K.A."/>
            <person name="Kuo A."/>
            <person name="LaButti K."/>
            <person name="Larrondo L.F."/>
            <person name="Lindquist E."/>
            <person name="Ling A."/>
            <person name="Lombard V."/>
            <person name="Lucas S."/>
            <person name="Lundell T."/>
            <person name="Martin R."/>
            <person name="McLaughlin D.J."/>
            <person name="Morgenstern I."/>
            <person name="Morin E."/>
            <person name="Murat C."/>
            <person name="Nagy L.G."/>
            <person name="Nolan M."/>
            <person name="Ohm R.A."/>
            <person name="Patyshakuliyeva A."/>
            <person name="Rokas A."/>
            <person name="Ruiz-Duenas F.J."/>
            <person name="Sabat G."/>
            <person name="Salamov A."/>
            <person name="Samejima M."/>
            <person name="Schmutz J."/>
            <person name="Slot J.C."/>
            <person name="St John F."/>
            <person name="Stenlid J."/>
            <person name="Sun H."/>
            <person name="Sun S."/>
            <person name="Syed K."/>
            <person name="Tsang A."/>
            <person name="Wiebenga A."/>
            <person name="Young D."/>
            <person name="Pisabarro A."/>
            <person name="Eastwood D.C."/>
            <person name="Martin F."/>
            <person name="Cullen D."/>
            <person name="Grigoriev I.V."/>
            <person name="Hibbett D.S."/>
        </authorList>
    </citation>
    <scope>NUCLEOTIDE SEQUENCE [LARGE SCALE GENOMIC DNA]</scope>
    <source>
        <strain evidence="10 11">DJM-731 SS1</strain>
    </source>
</reference>
<evidence type="ECO:0000256" key="2">
    <source>
        <dbReference type="ARBA" id="ARBA00004496"/>
    </source>
</evidence>
<name>M5G6W5_DACPD</name>
<keyword evidence="8" id="KW-0539">Nucleus</keyword>
<sequence>MLIPLSLHSQLAELLIHPVALSGRLTHLLFYSPSILHHLATNFLVLPPPYTDASKFWALFTGAAHRGEGMNPREVSIQEGLVESRVRKRTLIQRALEGWKEGKEGVEACDWRDLEGMKLLLADLDPGVPQTSGTDPTQGLSFNLSLTPAQEQARGAVPLPYTHAGQPEEGTGGGQAGILYEPDEGDDVDEEDPDEDLDI</sequence>
<dbReference type="GO" id="GO:0005634">
    <property type="term" value="C:nucleus"/>
    <property type="evidence" value="ECO:0007669"/>
    <property type="project" value="UniProtKB-SubCell"/>
</dbReference>
<evidence type="ECO:0000256" key="3">
    <source>
        <dbReference type="ARBA" id="ARBA00005043"/>
    </source>
</evidence>
<organism evidence="10 11">
    <name type="scientific">Dacryopinax primogenitus (strain DJM 731)</name>
    <name type="common">Brown rot fungus</name>
    <dbReference type="NCBI Taxonomy" id="1858805"/>
    <lineage>
        <taxon>Eukaryota</taxon>
        <taxon>Fungi</taxon>
        <taxon>Dikarya</taxon>
        <taxon>Basidiomycota</taxon>
        <taxon>Agaricomycotina</taxon>
        <taxon>Dacrymycetes</taxon>
        <taxon>Dacrymycetales</taxon>
        <taxon>Dacrymycetaceae</taxon>
        <taxon>Dacryopinax</taxon>
    </lineage>
</organism>
<gene>
    <name evidence="10" type="ORF">DACRYDRAFT_93751</name>
</gene>
<dbReference type="STRING" id="1858805.M5G6W5"/>
<evidence type="ECO:0000256" key="4">
    <source>
        <dbReference type="ARBA" id="ARBA00009567"/>
    </source>
</evidence>
<dbReference type="GO" id="GO:0033588">
    <property type="term" value="C:elongator holoenzyme complex"/>
    <property type="evidence" value="ECO:0007669"/>
    <property type="project" value="InterPro"/>
</dbReference>
<evidence type="ECO:0000313" key="11">
    <source>
        <dbReference type="Proteomes" id="UP000030653"/>
    </source>
</evidence>
<dbReference type="InterPro" id="IPR019519">
    <property type="entry name" value="Elp5"/>
</dbReference>
<protein>
    <recommendedName>
        <fullName evidence="5">Elongator complex protein 5</fullName>
    </recommendedName>
</protein>
<accession>M5G6W5</accession>
<proteinExistence type="inferred from homology"/>
<dbReference type="GO" id="GO:0002098">
    <property type="term" value="P:tRNA wobble uridine modification"/>
    <property type="evidence" value="ECO:0007669"/>
    <property type="project" value="InterPro"/>
</dbReference>
<evidence type="ECO:0000313" key="10">
    <source>
        <dbReference type="EMBL" id="EJU04449.1"/>
    </source>
</evidence>
<dbReference type="GeneID" id="63692239"/>
<dbReference type="PANTHER" id="PTHR15641:SF1">
    <property type="entry name" value="ELONGATOR COMPLEX PROTEIN 5"/>
    <property type="match status" value="1"/>
</dbReference>
<keyword evidence="6" id="KW-0963">Cytoplasm</keyword>
<dbReference type="UniPathway" id="UPA00988"/>
<dbReference type="GO" id="GO:0000049">
    <property type="term" value="F:tRNA binding"/>
    <property type="evidence" value="ECO:0007669"/>
    <property type="project" value="TreeGrafter"/>
</dbReference>
<dbReference type="HOGENOM" id="CLU_069162_1_0_1"/>
<keyword evidence="11" id="KW-1185">Reference proteome</keyword>
<evidence type="ECO:0000256" key="9">
    <source>
        <dbReference type="SAM" id="MobiDB-lite"/>
    </source>
</evidence>
<dbReference type="EMBL" id="JH795858">
    <property type="protein sequence ID" value="EJU04449.1"/>
    <property type="molecule type" value="Genomic_DNA"/>
</dbReference>